<dbReference type="InterPro" id="IPR052038">
    <property type="entry name" value="Type-VII_TA_antitoxin"/>
</dbReference>
<evidence type="ECO:0000256" key="2">
    <source>
        <dbReference type="ARBA" id="ARBA00022649"/>
    </source>
</evidence>
<sequence>MALASSVPQIYERLGILPLQLAEFSQRWGIAELALFGSVLRDDFRDDSDVDVLITFAPNARKGLLTLAKMQHELQAILNRKVDLVSKKSIEQSHNAIRRQVILASAQVIYSA</sequence>
<evidence type="ECO:0000256" key="7">
    <source>
        <dbReference type="ARBA" id="ARBA00022840"/>
    </source>
</evidence>
<comment type="similarity">
    <text evidence="9">Belongs to the MntA antitoxin family.</text>
</comment>
<dbReference type="EMBL" id="JAMPKX010000006">
    <property type="protein sequence ID" value="MEP0948079.1"/>
    <property type="molecule type" value="Genomic_DNA"/>
</dbReference>
<dbReference type="PANTHER" id="PTHR33571:SF12">
    <property type="entry name" value="BSL3053 PROTEIN"/>
    <property type="match status" value="1"/>
</dbReference>
<keyword evidence="6" id="KW-0547">Nucleotide-binding</keyword>
<comment type="caution">
    <text evidence="11">The sequence shown here is derived from an EMBL/GenBank/DDBJ whole genome shotgun (WGS) entry which is preliminary data.</text>
</comment>
<keyword evidence="3" id="KW-0808">Transferase</keyword>
<comment type="cofactor">
    <cofactor evidence="1">
        <name>Mg(2+)</name>
        <dbReference type="ChEBI" id="CHEBI:18420"/>
    </cofactor>
</comment>
<accession>A0ABV0K5Y8</accession>
<keyword evidence="12" id="KW-1185">Reference proteome</keyword>
<dbReference type="Proteomes" id="UP001482513">
    <property type="component" value="Unassembled WGS sequence"/>
</dbReference>
<evidence type="ECO:0000256" key="5">
    <source>
        <dbReference type="ARBA" id="ARBA00022723"/>
    </source>
</evidence>
<dbReference type="Pfam" id="PF01909">
    <property type="entry name" value="NTP_transf_2"/>
    <property type="match status" value="1"/>
</dbReference>
<evidence type="ECO:0000256" key="1">
    <source>
        <dbReference type="ARBA" id="ARBA00001946"/>
    </source>
</evidence>
<keyword evidence="8" id="KW-0460">Magnesium</keyword>
<feature type="domain" description="Polymerase nucleotidyl transferase" evidence="10">
    <location>
        <begin position="21"/>
        <end position="95"/>
    </location>
</feature>
<evidence type="ECO:0000256" key="8">
    <source>
        <dbReference type="ARBA" id="ARBA00022842"/>
    </source>
</evidence>
<dbReference type="SUPFAM" id="SSF81301">
    <property type="entry name" value="Nucleotidyltransferase"/>
    <property type="match status" value="1"/>
</dbReference>
<reference evidence="11 12" key="1">
    <citation type="submission" date="2022-04" db="EMBL/GenBank/DDBJ databases">
        <title>Positive selection, recombination, and allopatry shape intraspecific diversity of widespread and dominant cyanobacteria.</title>
        <authorList>
            <person name="Wei J."/>
            <person name="Shu W."/>
            <person name="Hu C."/>
        </authorList>
    </citation>
    <scope>NUCLEOTIDE SEQUENCE [LARGE SCALE GENOMIC DNA]</scope>
    <source>
        <strain evidence="11 12">DQ-A4</strain>
    </source>
</reference>
<keyword evidence="4" id="KW-0548">Nucleotidyltransferase</keyword>
<dbReference type="InterPro" id="IPR043519">
    <property type="entry name" value="NT_sf"/>
</dbReference>
<dbReference type="Gene3D" id="3.30.460.10">
    <property type="entry name" value="Beta Polymerase, domain 2"/>
    <property type="match status" value="1"/>
</dbReference>
<protein>
    <submittedName>
        <fullName evidence="11">Nucleotidyltransferase domain-containing protein</fullName>
    </submittedName>
</protein>
<keyword evidence="2" id="KW-1277">Toxin-antitoxin system</keyword>
<keyword evidence="5" id="KW-0479">Metal-binding</keyword>
<proteinExistence type="inferred from homology"/>
<dbReference type="RefSeq" id="WP_190705405.1">
    <property type="nucleotide sequence ID" value="NZ_JAMPKX010000006.1"/>
</dbReference>
<evidence type="ECO:0000259" key="10">
    <source>
        <dbReference type="Pfam" id="PF01909"/>
    </source>
</evidence>
<organism evidence="11 12">
    <name type="scientific">Leptolyngbya subtilissima DQ-A4</name>
    <dbReference type="NCBI Taxonomy" id="2933933"/>
    <lineage>
        <taxon>Bacteria</taxon>
        <taxon>Bacillati</taxon>
        <taxon>Cyanobacteriota</taxon>
        <taxon>Cyanophyceae</taxon>
        <taxon>Leptolyngbyales</taxon>
        <taxon>Leptolyngbyaceae</taxon>
        <taxon>Leptolyngbya group</taxon>
        <taxon>Leptolyngbya</taxon>
    </lineage>
</organism>
<evidence type="ECO:0000313" key="11">
    <source>
        <dbReference type="EMBL" id="MEP0948079.1"/>
    </source>
</evidence>
<evidence type="ECO:0000256" key="6">
    <source>
        <dbReference type="ARBA" id="ARBA00022741"/>
    </source>
</evidence>
<keyword evidence="7" id="KW-0067">ATP-binding</keyword>
<name>A0ABV0K5Y8_9CYAN</name>
<evidence type="ECO:0000256" key="4">
    <source>
        <dbReference type="ARBA" id="ARBA00022695"/>
    </source>
</evidence>
<gene>
    <name evidence="11" type="ORF">NC992_14440</name>
</gene>
<evidence type="ECO:0000313" key="12">
    <source>
        <dbReference type="Proteomes" id="UP001482513"/>
    </source>
</evidence>
<dbReference type="InterPro" id="IPR002934">
    <property type="entry name" value="Polymerase_NTP_transf_dom"/>
</dbReference>
<dbReference type="PANTHER" id="PTHR33571">
    <property type="entry name" value="SSL8005 PROTEIN"/>
    <property type="match status" value="1"/>
</dbReference>
<evidence type="ECO:0000256" key="9">
    <source>
        <dbReference type="ARBA" id="ARBA00038276"/>
    </source>
</evidence>
<evidence type="ECO:0000256" key="3">
    <source>
        <dbReference type="ARBA" id="ARBA00022679"/>
    </source>
</evidence>